<evidence type="ECO:0000313" key="7">
    <source>
        <dbReference type="EMBL" id="KAL3689808.1"/>
    </source>
</evidence>
<evidence type="ECO:0000256" key="1">
    <source>
        <dbReference type="ARBA" id="ARBA00022723"/>
    </source>
</evidence>
<comment type="caution">
    <text evidence="7">The sequence shown here is derived from an EMBL/GenBank/DDBJ whole genome shotgun (WGS) entry which is preliminary data.</text>
</comment>
<accession>A0ABD3HE25</accession>
<feature type="domain" description="GRF-type" evidence="6">
    <location>
        <begin position="451"/>
        <end position="509"/>
    </location>
</feature>
<evidence type="ECO:0000256" key="2">
    <source>
        <dbReference type="ARBA" id="ARBA00022771"/>
    </source>
</evidence>
<keyword evidence="2 4" id="KW-0863">Zinc-finger</keyword>
<evidence type="ECO:0000313" key="8">
    <source>
        <dbReference type="Proteomes" id="UP001633002"/>
    </source>
</evidence>
<dbReference type="PROSITE" id="PS51999">
    <property type="entry name" value="ZF_GRF"/>
    <property type="match status" value="2"/>
</dbReference>
<keyword evidence="8" id="KW-1185">Reference proteome</keyword>
<evidence type="ECO:0000259" key="6">
    <source>
        <dbReference type="PROSITE" id="PS51999"/>
    </source>
</evidence>
<sequence length="1080" mass="118554">MWHILQEQGFQTFTGDLHVLMAEKFGEDSDKFVEVAGDSADRALHTGGDALNFSDKPHSIMVEEGSRVLIEEVRKVPVEASFCSVNLPPETLLEADVTTPVVSVPVVAQKVPAESSSCSVDLGVEIFPGTRYSVAEVNIPGDSFQAAALREERDAMFYGSRSPEKCSADETSHGGHLAASCMNSAISLERRLSGSAHDALPVAIRTLPLVPYREVAHEQGIDGTILISYPFHDREAQPNNTVSSKDLIGYQEGECASGNALPVGKSKSVSELESWDRLGVVLGADSSVLADMALPRVEAKDFTNTTTALVDSGEAAHDQQLMVSQGDSFGADSVENEIAVKVKKKLQTKRKKVVDHNMEAKKKETQLPALEPVLVSSRLGDAACTRDSSAVVENTETHDIQDVTTLNATGWVSIPASCESVDVGMSKADSVEGIPITVTGGDQTHGHYLMCNCGKPAVLKTVGYKSRNRGLRYYSCENYKPTFFTKKRNRKHEFQNLLSCRFFQWLDTPRMTVEDKTDIKLRKKRQLEHILATKAATTYYSSPSSSKLEPLEHEAEKNQEVPEGVTPVSGLSEDPKQENSEEPKSSRKKQKLNKVDPLLPDCVAFSTRASAARKRKGPCVSDDENIRGGSSSCGESSHEGSGGDWTDSHPGKVAKSGKGEGLKKDAPAHTYSRRAKSSGHLGLCAIRPRPKSVGKLERATADTNHVRKLLPVSLAYQKSREVVLDEISRGEGIGDYEEASSEEGNFRDESSSEEECVETPSSISVERIHTDITSQGRGAYSETRSVTRAKFSGKPEDSIQTMSAVREDANSTETSLAGILEGNRNRQPQWLDVPLTCPFEQRSAGRPGASGHQAAKYRVDRSGKFSSDHGVIVNFPTPSQVGERRTVSGNTLLIVKEKAREASLAVGLRKRKYLRRNVGSQALVRVKPTNELEKSSDRGHFSDSDNEETGPKGYRGLRSLKEMLSRENSDGTVADYEVPDELHPPFCECKTARRRAVLKTVVANSPNQGLRYWVCVNHRPLYRKKRLWEGDTEDETCKFFRWLDIPVVSNAESKKKLAGRRGRNGNVRPLLSGYLQNLRF</sequence>
<dbReference type="AlphaFoldDB" id="A0ABD3HE25"/>
<dbReference type="Proteomes" id="UP001633002">
    <property type="component" value="Unassembled WGS sequence"/>
</dbReference>
<feature type="region of interest" description="Disordered" evidence="5">
    <location>
        <begin position="733"/>
        <end position="800"/>
    </location>
</feature>
<name>A0ABD3HE25_9MARC</name>
<evidence type="ECO:0000256" key="4">
    <source>
        <dbReference type="PROSITE-ProRule" id="PRU01343"/>
    </source>
</evidence>
<dbReference type="EMBL" id="JBJQOH010000004">
    <property type="protein sequence ID" value="KAL3689808.1"/>
    <property type="molecule type" value="Genomic_DNA"/>
</dbReference>
<feature type="compositionally biased region" description="Basic and acidic residues" evidence="5">
    <location>
        <begin position="573"/>
        <end position="585"/>
    </location>
</feature>
<feature type="compositionally biased region" description="Basic and acidic residues" evidence="5">
    <location>
        <begin position="549"/>
        <end position="560"/>
    </location>
</feature>
<evidence type="ECO:0000256" key="3">
    <source>
        <dbReference type="ARBA" id="ARBA00022833"/>
    </source>
</evidence>
<feature type="compositionally biased region" description="Basic and acidic residues" evidence="5">
    <location>
        <begin position="928"/>
        <end position="943"/>
    </location>
</feature>
<feature type="region of interest" description="Disordered" evidence="5">
    <location>
        <begin position="925"/>
        <end position="955"/>
    </location>
</feature>
<keyword evidence="1" id="KW-0479">Metal-binding</keyword>
<feature type="domain" description="GRF-type" evidence="6">
    <location>
        <begin position="987"/>
        <end position="1046"/>
    </location>
</feature>
<dbReference type="PANTHER" id="PTHR33248">
    <property type="entry name" value="ZINC ION-BINDING PROTEIN"/>
    <property type="match status" value="1"/>
</dbReference>
<proteinExistence type="predicted"/>
<feature type="region of interest" description="Disordered" evidence="5">
    <location>
        <begin position="541"/>
        <end position="593"/>
    </location>
</feature>
<reference evidence="7 8" key="1">
    <citation type="submission" date="2024-09" db="EMBL/GenBank/DDBJ databases">
        <title>Chromosome-scale assembly of Riccia sorocarpa.</title>
        <authorList>
            <person name="Paukszto L."/>
        </authorList>
    </citation>
    <scope>NUCLEOTIDE SEQUENCE [LARGE SCALE GENOMIC DNA]</scope>
    <source>
        <strain evidence="7">LP-2024</strain>
        <tissue evidence="7">Aerial parts of the thallus</tissue>
    </source>
</reference>
<feature type="compositionally biased region" description="Polar residues" evidence="5">
    <location>
        <begin position="771"/>
        <end position="786"/>
    </location>
</feature>
<feature type="compositionally biased region" description="Basic and acidic residues" evidence="5">
    <location>
        <begin position="657"/>
        <end position="667"/>
    </location>
</feature>
<organism evidence="7 8">
    <name type="scientific">Riccia sorocarpa</name>
    <dbReference type="NCBI Taxonomy" id="122646"/>
    <lineage>
        <taxon>Eukaryota</taxon>
        <taxon>Viridiplantae</taxon>
        <taxon>Streptophyta</taxon>
        <taxon>Embryophyta</taxon>
        <taxon>Marchantiophyta</taxon>
        <taxon>Marchantiopsida</taxon>
        <taxon>Marchantiidae</taxon>
        <taxon>Marchantiales</taxon>
        <taxon>Ricciaceae</taxon>
        <taxon>Riccia</taxon>
    </lineage>
</organism>
<evidence type="ECO:0000256" key="5">
    <source>
        <dbReference type="SAM" id="MobiDB-lite"/>
    </source>
</evidence>
<gene>
    <name evidence="7" type="ORF">R1sor_016117</name>
</gene>
<protein>
    <recommendedName>
        <fullName evidence="6">GRF-type domain-containing protein</fullName>
    </recommendedName>
</protein>
<dbReference type="InterPro" id="IPR010666">
    <property type="entry name" value="Znf_GRF"/>
</dbReference>
<dbReference type="GO" id="GO:0008270">
    <property type="term" value="F:zinc ion binding"/>
    <property type="evidence" value="ECO:0007669"/>
    <property type="project" value="UniProtKB-KW"/>
</dbReference>
<feature type="region of interest" description="Disordered" evidence="5">
    <location>
        <begin position="613"/>
        <end position="686"/>
    </location>
</feature>
<keyword evidence="3" id="KW-0862">Zinc</keyword>